<reference evidence="3" key="1">
    <citation type="submission" date="2021-02" db="EMBL/GenBank/DDBJ databases">
        <authorList>
            <person name="Nowell W R."/>
        </authorList>
    </citation>
    <scope>NUCLEOTIDE SEQUENCE</scope>
</reference>
<dbReference type="InterPro" id="IPR036420">
    <property type="entry name" value="BRCT_dom_sf"/>
</dbReference>
<evidence type="ECO:0000313" key="3">
    <source>
        <dbReference type="EMBL" id="CAF4971265.1"/>
    </source>
</evidence>
<dbReference type="CDD" id="cd17731">
    <property type="entry name" value="BRCT_TopBP1_rpt2_like"/>
    <property type="match status" value="1"/>
</dbReference>
<keyword evidence="5" id="KW-1185">Reference proteome</keyword>
<keyword evidence="1" id="KW-0677">Repeat</keyword>
<dbReference type="Gene3D" id="3.40.50.10190">
    <property type="entry name" value="BRCT domain"/>
    <property type="match status" value="1"/>
</dbReference>
<feature type="domain" description="BRCT" evidence="2">
    <location>
        <begin position="1"/>
        <end position="59"/>
    </location>
</feature>
<accession>A0A821Z2B9</accession>
<dbReference type="PANTHER" id="PTHR13561:SF20">
    <property type="entry name" value="DNA TOPOISOMERASE 2-BINDING PROTEIN 1"/>
    <property type="match status" value="1"/>
</dbReference>
<proteinExistence type="predicted"/>
<dbReference type="PROSITE" id="PS50172">
    <property type="entry name" value="BRCT"/>
    <property type="match status" value="1"/>
</dbReference>
<feature type="non-terminal residue" evidence="3">
    <location>
        <position position="1"/>
    </location>
</feature>
<dbReference type="Proteomes" id="UP000663848">
    <property type="component" value="Unassembled WGS sequence"/>
</dbReference>
<dbReference type="AlphaFoldDB" id="A0A821Z2B9"/>
<dbReference type="EMBL" id="CAJOBR010079664">
    <property type="protein sequence ID" value="CAF5120166.1"/>
    <property type="molecule type" value="Genomic_DNA"/>
</dbReference>
<dbReference type="Proteomes" id="UP000663873">
    <property type="component" value="Unassembled WGS sequence"/>
</dbReference>
<dbReference type="InterPro" id="IPR059215">
    <property type="entry name" value="BRCT2_TopBP1-like"/>
</dbReference>
<comment type="caution">
    <text evidence="3">The sequence shown here is derived from an EMBL/GenBank/DDBJ whole genome shotgun (WGS) entry which is preliminary data.</text>
</comment>
<dbReference type="EMBL" id="CAJOBP010099197">
    <property type="protein sequence ID" value="CAF4971265.1"/>
    <property type="molecule type" value="Genomic_DNA"/>
</dbReference>
<evidence type="ECO:0000259" key="2">
    <source>
        <dbReference type="PROSITE" id="PS50172"/>
    </source>
</evidence>
<dbReference type="GO" id="GO:0006270">
    <property type="term" value="P:DNA replication initiation"/>
    <property type="evidence" value="ECO:0007669"/>
    <property type="project" value="TreeGrafter"/>
</dbReference>
<evidence type="ECO:0000313" key="4">
    <source>
        <dbReference type="EMBL" id="CAF5120166.1"/>
    </source>
</evidence>
<dbReference type="InterPro" id="IPR001357">
    <property type="entry name" value="BRCT_dom"/>
</dbReference>
<feature type="non-terminal residue" evidence="3">
    <location>
        <position position="59"/>
    </location>
</feature>
<evidence type="ECO:0000313" key="5">
    <source>
        <dbReference type="Proteomes" id="UP000663873"/>
    </source>
</evidence>
<protein>
    <recommendedName>
        <fullName evidence="2">BRCT domain-containing protein</fullName>
    </recommendedName>
</protein>
<dbReference type="GO" id="GO:0007095">
    <property type="term" value="P:mitotic G2 DNA damage checkpoint signaling"/>
    <property type="evidence" value="ECO:0007669"/>
    <property type="project" value="TreeGrafter"/>
</dbReference>
<dbReference type="SUPFAM" id="SSF52113">
    <property type="entry name" value="BRCT domain"/>
    <property type="match status" value="1"/>
</dbReference>
<sequence>ERDRNTLKQYVEREGATYSPNLIKDKCTHLICKEPNGSKFEHAVKWRIPVLKPEWIFES</sequence>
<name>A0A821Z2B9_9BILA</name>
<dbReference type="PANTHER" id="PTHR13561">
    <property type="entry name" value="DNA REPLICATION REGULATOR DPB11-RELATED"/>
    <property type="match status" value="1"/>
</dbReference>
<gene>
    <name evidence="4" type="ORF">QYT958_LOCUS46008</name>
    <name evidence="3" type="ORF">UJA718_LOCUS48771</name>
</gene>
<dbReference type="GO" id="GO:0033314">
    <property type="term" value="P:mitotic DNA replication checkpoint signaling"/>
    <property type="evidence" value="ECO:0007669"/>
    <property type="project" value="TreeGrafter"/>
</dbReference>
<organism evidence="3 5">
    <name type="scientific">Rotaria socialis</name>
    <dbReference type="NCBI Taxonomy" id="392032"/>
    <lineage>
        <taxon>Eukaryota</taxon>
        <taxon>Metazoa</taxon>
        <taxon>Spiralia</taxon>
        <taxon>Gnathifera</taxon>
        <taxon>Rotifera</taxon>
        <taxon>Eurotatoria</taxon>
        <taxon>Bdelloidea</taxon>
        <taxon>Philodinida</taxon>
        <taxon>Philodinidae</taxon>
        <taxon>Rotaria</taxon>
    </lineage>
</organism>
<dbReference type="Pfam" id="PF12738">
    <property type="entry name" value="PTCB-BRCT"/>
    <property type="match status" value="1"/>
</dbReference>
<evidence type="ECO:0000256" key="1">
    <source>
        <dbReference type="ARBA" id="ARBA00022737"/>
    </source>
</evidence>